<gene>
    <name evidence="2" type="ORF">CCAP1982_LOCUS1947</name>
</gene>
<sequence length="132" mass="14401">MTEFTSLAAFVLGANTPTINQPAKLSKAKASQSTNMLHNITLHSTAKHRKRASQPSNDPTKQHHCVLNCRTQFAGATVHGRSTINEADSLTCGGNERTRMARGVLEQTQTTTSCNSALRSITSERRKLFESC</sequence>
<reference evidence="2" key="1">
    <citation type="submission" date="2020-11" db="EMBL/GenBank/DDBJ databases">
        <authorList>
            <person name="Whitehead M."/>
        </authorList>
    </citation>
    <scope>NUCLEOTIDE SEQUENCE</scope>
    <source>
        <strain evidence="2">EGII</strain>
    </source>
</reference>
<proteinExistence type="predicted"/>
<dbReference type="AlphaFoldDB" id="A0A811U1Z9"/>
<feature type="region of interest" description="Disordered" evidence="1">
    <location>
        <begin position="29"/>
        <end position="62"/>
    </location>
</feature>
<dbReference type="EMBL" id="CAJHJT010000001">
    <property type="protein sequence ID" value="CAD6993122.1"/>
    <property type="molecule type" value="Genomic_DNA"/>
</dbReference>
<accession>A0A811U1Z9</accession>
<organism evidence="2 3">
    <name type="scientific">Ceratitis capitata</name>
    <name type="common">Mediterranean fruit fly</name>
    <name type="synonym">Tephritis capitata</name>
    <dbReference type="NCBI Taxonomy" id="7213"/>
    <lineage>
        <taxon>Eukaryota</taxon>
        <taxon>Metazoa</taxon>
        <taxon>Ecdysozoa</taxon>
        <taxon>Arthropoda</taxon>
        <taxon>Hexapoda</taxon>
        <taxon>Insecta</taxon>
        <taxon>Pterygota</taxon>
        <taxon>Neoptera</taxon>
        <taxon>Endopterygota</taxon>
        <taxon>Diptera</taxon>
        <taxon>Brachycera</taxon>
        <taxon>Muscomorpha</taxon>
        <taxon>Tephritoidea</taxon>
        <taxon>Tephritidae</taxon>
        <taxon>Ceratitis</taxon>
        <taxon>Ceratitis</taxon>
    </lineage>
</organism>
<comment type="caution">
    <text evidence="2">The sequence shown here is derived from an EMBL/GenBank/DDBJ whole genome shotgun (WGS) entry which is preliminary data.</text>
</comment>
<evidence type="ECO:0000256" key="1">
    <source>
        <dbReference type="SAM" id="MobiDB-lite"/>
    </source>
</evidence>
<evidence type="ECO:0000313" key="2">
    <source>
        <dbReference type="EMBL" id="CAD6993122.1"/>
    </source>
</evidence>
<evidence type="ECO:0000313" key="3">
    <source>
        <dbReference type="Proteomes" id="UP000606786"/>
    </source>
</evidence>
<name>A0A811U1Z9_CERCA</name>
<protein>
    <submittedName>
        <fullName evidence="2">(Mediterranean fruit fly) hypothetical protein</fullName>
    </submittedName>
</protein>
<keyword evidence="3" id="KW-1185">Reference proteome</keyword>
<dbReference type="Proteomes" id="UP000606786">
    <property type="component" value="Unassembled WGS sequence"/>
</dbReference>
<feature type="compositionally biased region" description="Polar residues" evidence="1">
    <location>
        <begin position="29"/>
        <end position="44"/>
    </location>
</feature>